<name>A0ABS6EEN5_9CLOT</name>
<dbReference type="RefSeq" id="WP_216437561.1">
    <property type="nucleotide sequence ID" value="NZ_JAHLQF010000001.1"/>
</dbReference>
<evidence type="ECO:0000313" key="1">
    <source>
        <dbReference type="EMBL" id="MBU5483161.1"/>
    </source>
</evidence>
<proteinExistence type="predicted"/>
<organism evidence="1 2">
    <name type="scientific">Clostridium mobile</name>
    <dbReference type="NCBI Taxonomy" id="2841512"/>
    <lineage>
        <taxon>Bacteria</taxon>
        <taxon>Bacillati</taxon>
        <taxon>Bacillota</taxon>
        <taxon>Clostridia</taxon>
        <taxon>Eubacteriales</taxon>
        <taxon>Clostridiaceae</taxon>
        <taxon>Clostridium</taxon>
    </lineage>
</organism>
<gene>
    <name evidence="1" type="ORF">KQI86_02405</name>
</gene>
<comment type="caution">
    <text evidence="1">The sequence shown here is derived from an EMBL/GenBank/DDBJ whole genome shotgun (WGS) entry which is preliminary data.</text>
</comment>
<evidence type="ECO:0000313" key="2">
    <source>
        <dbReference type="Proteomes" id="UP000726170"/>
    </source>
</evidence>
<dbReference type="InterPro" id="IPR013372">
    <property type="entry name" value="Eut_put"/>
</dbReference>
<dbReference type="NCBIfam" id="TIGR02536">
    <property type="entry name" value="eut_hyp"/>
    <property type="match status" value="1"/>
</dbReference>
<reference evidence="1 2" key="1">
    <citation type="submission" date="2021-06" db="EMBL/GenBank/DDBJ databases">
        <authorList>
            <person name="Sun Q."/>
            <person name="Li D."/>
        </authorList>
    </citation>
    <scope>NUCLEOTIDE SEQUENCE [LARGE SCALE GENOMIC DNA]</scope>
    <source>
        <strain evidence="1 2">MSJ-11</strain>
    </source>
</reference>
<dbReference type="EMBL" id="JAHLQF010000001">
    <property type="protein sequence ID" value="MBU5483161.1"/>
    <property type="molecule type" value="Genomic_DNA"/>
</dbReference>
<sequence>MDFERLVNLIVEEVYKKLENRTEEIFNEKKKLVVLWEDSLEKYKEELVKEYDIYSYEDGIKDCDTVVVSKLCLRGLANLANGMNVSNEERFILKMIMKGKKVFVINSGVEYKRYSKTAPKILYNKYVEFEEKLKDYGVEFIDSLKEIKQFKDIGKNNIVKEEISEKYESCSEKSLELRNKKLIVESDLRKLYKKDMKEVIIDKKSIITPLANDFIRIQKLNIKRV</sequence>
<dbReference type="PIRSF" id="PIRSF034981">
    <property type="entry name" value="Eut_put"/>
    <property type="match status" value="1"/>
</dbReference>
<accession>A0ABS6EEN5</accession>
<dbReference type="Proteomes" id="UP000726170">
    <property type="component" value="Unassembled WGS sequence"/>
</dbReference>
<keyword evidence="2" id="KW-1185">Reference proteome</keyword>
<protein>
    <submittedName>
        <fullName evidence="1">TIGR02536 family ethanolamine utilization protein</fullName>
    </submittedName>
</protein>